<feature type="compositionally biased region" description="Pro residues" evidence="1">
    <location>
        <begin position="56"/>
        <end position="66"/>
    </location>
</feature>
<evidence type="ECO:0000313" key="2">
    <source>
        <dbReference type="EMBL" id="KAL1872697.1"/>
    </source>
</evidence>
<evidence type="ECO:0000313" key="3">
    <source>
        <dbReference type="Proteomes" id="UP001583177"/>
    </source>
</evidence>
<proteinExistence type="predicted"/>
<evidence type="ECO:0000256" key="1">
    <source>
        <dbReference type="SAM" id="MobiDB-lite"/>
    </source>
</evidence>
<gene>
    <name evidence="2" type="ORF">Daus18300_004243</name>
</gene>
<feature type="compositionally biased region" description="Low complexity" evidence="1">
    <location>
        <begin position="34"/>
        <end position="55"/>
    </location>
</feature>
<keyword evidence="3" id="KW-1185">Reference proteome</keyword>
<dbReference type="Proteomes" id="UP001583177">
    <property type="component" value="Unassembled WGS sequence"/>
</dbReference>
<dbReference type="EMBL" id="JAWRVE010000028">
    <property type="protein sequence ID" value="KAL1872697.1"/>
    <property type="molecule type" value="Genomic_DNA"/>
</dbReference>
<comment type="caution">
    <text evidence="2">The sequence shown here is derived from an EMBL/GenBank/DDBJ whole genome shotgun (WGS) entry which is preliminary data.</text>
</comment>
<sequence>MAGPGEKGLASSRWAPINTGRPPYYWTSNRFKQSASSPSSLSTSTVIHTTTSTHQPPLPIPPPTNPSPATSITHQSHGPSNGLPYTGFNPSEADASALNRIPTPWSELSRFMKIARRMRWKLPFLGQGYRAATDRSLNSDDDRAEAELHFKLDFFEYYMLLERALVHLMGVFGVKITGGFGSNGTRAGAGGSRIANGAVSGHRRELAENQNNQHQNQSQSDHRFHANVLEALDDPRNPLHGALGSGDARYALARAKELRNRWKNADEPDSVVAAGLNGSSSSSSSHQRPLEDYDLERILETIFGGLEGAYAIADRYVAGVRALAAERGVAASVAASAAATAAAASEGGAEEAQWEFMVDAMDWELV</sequence>
<accession>A0ABR3XAJ6</accession>
<feature type="region of interest" description="Disordered" evidence="1">
    <location>
        <begin position="25"/>
        <end position="89"/>
    </location>
</feature>
<reference evidence="2 3" key="1">
    <citation type="journal article" date="2024" name="IMA Fungus">
        <title>IMA Genome - F19 : A genome assembly and annotation guide to empower mycologists, including annotated draft genome sequences of Ceratocystis pirilliformis, Diaporthe australafricana, Fusarium ophioides, Paecilomyces lecythidis, and Sporothrix stenoceras.</title>
        <authorList>
            <person name="Aylward J."/>
            <person name="Wilson A.M."/>
            <person name="Visagie C.M."/>
            <person name="Spraker J."/>
            <person name="Barnes I."/>
            <person name="Buitendag C."/>
            <person name="Ceriani C."/>
            <person name="Del Mar Angel L."/>
            <person name="du Plessis D."/>
            <person name="Fuchs T."/>
            <person name="Gasser K."/>
            <person name="Kramer D."/>
            <person name="Li W."/>
            <person name="Munsamy K."/>
            <person name="Piso A."/>
            <person name="Price J.L."/>
            <person name="Sonnekus B."/>
            <person name="Thomas C."/>
            <person name="van der Nest A."/>
            <person name="van Dijk A."/>
            <person name="van Heerden A."/>
            <person name="van Vuuren N."/>
            <person name="Yilmaz N."/>
            <person name="Duong T.A."/>
            <person name="van der Merwe N.A."/>
            <person name="Wingfield M.J."/>
            <person name="Wingfield B.D."/>
        </authorList>
    </citation>
    <scope>NUCLEOTIDE SEQUENCE [LARGE SCALE GENOMIC DNA]</scope>
    <source>
        <strain evidence="2 3">CMW 18300</strain>
    </source>
</reference>
<organism evidence="2 3">
    <name type="scientific">Diaporthe australafricana</name>
    <dbReference type="NCBI Taxonomy" id="127596"/>
    <lineage>
        <taxon>Eukaryota</taxon>
        <taxon>Fungi</taxon>
        <taxon>Dikarya</taxon>
        <taxon>Ascomycota</taxon>
        <taxon>Pezizomycotina</taxon>
        <taxon>Sordariomycetes</taxon>
        <taxon>Sordariomycetidae</taxon>
        <taxon>Diaporthales</taxon>
        <taxon>Diaporthaceae</taxon>
        <taxon>Diaporthe</taxon>
    </lineage>
</organism>
<protein>
    <submittedName>
        <fullName evidence="2">Uncharacterized protein</fullName>
    </submittedName>
</protein>
<name>A0ABR3XAJ6_9PEZI</name>